<evidence type="ECO:0000256" key="2">
    <source>
        <dbReference type="SAM" id="MobiDB-lite"/>
    </source>
</evidence>
<gene>
    <name evidence="3" type="primary">mug158</name>
    <name evidence="3" type="ORF">SNEC2469_LOCUS27671</name>
</gene>
<feature type="region of interest" description="Disordered" evidence="2">
    <location>
        <begin position="1"/>
        <end position="21"/>
    </location>
</feature>
<keyword evidence="4" id="KW-1185">Reference proteome</keyword>
<evidence type="ECO:0000256" key="1">
    <source>
        <dbReference type="SAM" id="Coils"/>
    </source>
</evidence>
<proteinExistence type="predicted"/>
<keyword evidence="1" id="KW-0175">Coiled coil</keyword>
<name>A0A813AHH2_9DINO</name>
<evidence type="ECO:0000313" key="3">
    <source>
        <dbReference type="EMBL" id="CAE7865373.1"/>
    </source>
</evidence>
<sequence length="657" mass="74025">MAWARASKKEKNSQKMSSKARAAIKAAAARAKTWLSSRDKRCERGAYFVAARRGFGGCKRLCVSLDASRGGGRKRSHFAMLDLESGVACWGQCWERVSVRAISLGLQLETHADSEYRQAGTHAAPVEAGLFEQATVQFLRMQRQRETEETEKQKKVKNPLLQVSKQRLPTYAALLSLDHVMLSRVEEEADEYLSLTDFSPSSTSCTTLIRHLLPRIRAEKNWETSADVQDVRAALASASFLRRKGTTNSSRWDSFHESFRSRKGEWGLLLLVLLSYGLRLGYILNPKQATLSEDISQVLPKAEEAASGQAEVAEKSLKQAKQKKDALYQRCRNKLHCCTVLLGSMEFCRDMTVWYLATEALSAELNHVRKNVHGRNATRELMVGLACGTSPKVGLDVIAELLQVPHNAEGLRQLHVLLQDDVVGAVNVKQIAREVQHPWVMWQDSIVQQLTDTVLCACRFKLMNLSQHMFCFPLRFAALISEKQEDVNRCLKECVALSESWDAARHAATDSKAWNAVCSRSPMQTVVTREIFEALKASNFASVPPDVHRFLHDVMGMFSSTYNEEAFGEMRGLESRENKCHAMPNADIWQSASHSGVLRRFGYREVAVDDSQEDPRLPESLYHTKGLEPTMENLKHAMLPSELMMTKDLYTRKLLDQ</sequence>
<evidence type="ECO:0000313" key="4">
    <source>
        <dbReference type="Proteomes" id="UP000601435"/>
    </source>
</evidence>
<dbReference type="EMBL" id="CAJNJA010058703">
    <property type="protein sequence ID" value="CAE7865373.1"/>
    <property type="molecule type" value="Genomic_DNA"/>
</dbReference>
<dbReference type="AlphaFoldDB" id="A0A813AHH2"/>
<dbReference type="OrthoDB" id="440271at2759"/>
<protein>
    <submittedName>
        <fullName evidence="3">Mug158 protein</fullName>
    </submittedName>
</protein>
<feature type="non-terminal residue" evidence="3">
    <location>
        <position position="1"/>
    </location>
</feature>
<organism evidence="3 4">
    <name type="scientific">Symbiodinium necroappetens</name>
    <dbReference type="NCBI Taxonomy" id="1628268"/>
    <lineage>
        <taxon>Eukaryota</taxon>
        <taxon>Sar</taxon>
        <taxon>Alveolata</taxon>
        <taxon>Dinophyceae</taxon>
        <taxon>Suessiales</taxon>
        <taxon>Symbiodiniaceae</taxon>
        <taxon>Symbiodinium</taxon>
    </lineage>
</organism>
<accession>A0A813AHH2</accession>
<comment type="caution">
    <text evidence="3">The sequence shown here is derived from an EMBL/GenBank/DDBJ whole genome shotgun (WGS) entry which is preliminary data.</text>
</comment>
<dbReference type="Proteomes" id="UP000601435">
    <property type="component" value="Unassembled WGS sequence"/>
</dbReference>
<reference evidence="3" key="1">
    <citation type="submission" date="2021-02" db="EMBL/GenBank/DDBJ databases">
        <authorList>
            <person name="Dougan E. K."/>
            <person name="Rhodes N."/>
            <person name="Thang M."/>
            <person name="Chan C."/>
        </authorList>
    </citation>
    <scope>NUCLEOTIDE SEQUENCE</scope>
</reference>
<feature type="coiled-coil region" evidence="1">
    <location>
        <begin position="303"/>
        <end position="330"/>
    </location>
</feature>